<dbReference type="InterPro" id="IPR030395">
    <property type="entry name" value="GP_PDE_dom"/>
</dbReference>
<dbReference type="Pfam" id="PF03009">
    <property type="entry name" value="GDPD"/>
    <property type="match status" value="1"/>
</dbReference>
<dbReference type="STRING" id="388950.GCA_001611675_03680"/>
<evidence type="ECO:0000256" key="1">
    <source>
        <dbReference type="SAM" id="MobiDB-lite"/>
    </source>
</evidence>
<dbReference type="GO" id="GO:0008081">
    <property type="term" value="F:phosphoric diester hydrolase activity"/>
    <property type="evidence" value="ECO:0007669"/>
    <property type="project" value="InterPro"/>
</dbReference>
<sequence length="283" mass="31707">MSKVAKAKGSAVSTFDTQGHRGARGLLPENTVPAMLKALELGVATLEMDAHISQDKQVLLSHDPFINPAHELTPSGEAIPKQDAERYVLYQMPYDQIKQFDVGSKFYAKFPQQQLQKAHKPLLAEVIDSVQQYISDHGLPQVYYNIETKSSPSGDGIYHPEPEELIDLLLAVIEEKKVSPYVIIQSFDPRTLQVLHVKYPEIKTALLVENMNGLKKNIESLGFTPTIYSPYHKLVSPALLKEAQSQGMRVIPWTVNDLEEMKRLKKLGVDGLISDYPNLFGEL</sequence>
<dbReference type="Proteomes" id="UP000182491">
    <property type="component" value="Unassembled WGS sequence"/>
</dbReference>
<dbReference type="CDD" id="cd08567">
    <property type="entry name" value="GDPD_SpGDE_like"/>
    <property type="match status" value="1"/>
</dbReference>
<dbReference type="PROSITE" id="PS51704">
    <property type="entry name" value="GP_PDE"/>
    <property type="match status" value="1"/>
</dbReference>
<proteinExistence type="predicted"/>
<keyword evidence="4" id="KW-1185">Reference proteome</keyword>
<accession>A0A1I7FXP8</accession>
<name>A0A1I7FXP8_9BACT</name>
<gene>
    <name evidence="3" type="ORF">SAMN04487941_0545</name>
</gene>
<dbReference type="SUPFAM" id="SSF51695">
    <property type="entry name" value="PLC-like phosphodiesterases"/>
    <property type="match status" value="1"/>
</dbReference>
<dbReference type="AlphaFoldDB" id="A0A1I7FXP8"/>
<dbReference type="Gene3D" id="3.20.20.190">
    <property type="entry name" value="Phosphatidylinositol (PI) phosphodiesterase"/>
    <property type="match status" value="1"/>
</dbReference>
<organism evidence="3 4">
    <name type="scientific">Pontibacter akesuensis</name>
    <dbReference type="NCBI Taxonomy" id="388950"/>
    <lineage>
        <taxon>Bacteria</taxon>
        <taxon>Pseudomonadati</taxon>
        <taxon>Bacteroidota</taxon>
        <taxon>Cytophagia</taxon>
        <taxon>Cytophagales</taxon>
        <taxon>Hymenobacteraceae</taxon>
        <taxon>Pontibacter</taxon>
    </lineage>
</organism>
<reference evidence="4" key="1">
    <citation type="submission" date="2016-10" db="EMBL/GenBank/DDBJ databases">
        <authorList>
            <person name="Varghese N."/>
        </authorList>
    </citation>
    <scope>NUCLEOTIDE SEQUENCE [LARGE SCALE GENOMIC DNA]</scope>
    <source>
        <strain evidence="4">DSM 18820</strain>
    </source>
</reference>
<dbReference type="PANTHER" id="PTHR46211">
    <property type="entry name" value="GLYCEROPHOSPHORYL DIESTER PHOSPHODIESTERASE"/>
    <property type="match status" value="1"/>
</dbReference>
<feature type="domain" description="GP-PDE" evidence="2">
    <location>
        <begin position="15"/>
        <end position="283"/>
    </location>
</feature>
<dbReference type="OrthoDB" id="384721at2"/>
<dbReference type="EMBL" id="FPCA01000001">
    <property type="protein sequence ID" value="SFU40950.1"/>
    <property type="molecule type" value="Genomic_DNA"/>
</dbReference>
<dbReference type="InterPro" id="IPR017946">
    <property type="entry name" value="PLC-like_Pdiesterase_TIM-brl"/>
</dbReference>
<protein>
    <submittedName>
        <fullName evidence="3">Glycerophosphoryl diester phosphodiesterase</fullName>
    </submittedName>
</protein>
<evidence type="ECO:0000313" key="3">
    <source>
        <dbReference type="EMBL" id="SFU40950.1"/>
    </source>
</evidence>
<evidence type="ECO:0000259" key="2">
    <source>
        <dbReference type="PROSITE" id="PS51704"/>
    </source>
</evidence>
<dbReference type="RefSeq" id="WP_068839522.1">
    <property type="nucleotide sequence ID" value="NZ_BMXC01000001.1"/>
</dbReference>
<feature type="region of interest" description="Disordered" evidence="1">
    <location>
        <begin position="1"/>
        <end position="26"/>
    </location>
</feature>
<dbReference type="GO" id="GO:0006629">
    <property type="term" value="P:lipid metabolic process"/>
    <property type="evidence" value="ECO:0007669"/>
    <property type="project" value="InterPro"/>
</dbReference>
<dbReference type="PANTHER" id="PTHR46211:SF14">
    <property type="entry name" value="GLYCEROPHOSPHODIESTER PHOSPHODIESTERASE"/>
    <property type="match status" value="1"/>
</dbReference>
<evidence type="ECO:0000313" key="4">
    <source>
        <dbReference type="Proteomes" id="UP000182491"/>
    </source>
</evidence>